<sequence length="929" mass="103519">MKTTSTRPANAGATEAIVLDSDTADSDNDAVIVETGETTPETHDDAEYKEPIAVDEEADRQAEQARGKDQAVPSVSPPHFLARLASRLTGNWRTQSRPKDEKEAKKLLRKALLDVVEKVGSTSLSSPQQMRTRILTVLLFSRSSADTALHGGYRKAAAQGLPDEEEDGTEPAATTGKGNKRGRRTSGTSTPKKKPKKQDVPPLFLPQSGLITGGTLKPYQLDGQNWMIQRYIYAMHGAILADEMGTGKTLQSISLLAFIHEKIHEAEKKSTDRPSIVILPKAVLYNWALELERFAPSLPVLVYTGNKDERAELRRSRLGLRGMMNQPPRARKEPMPIILVTYQIMMNDINWLKELNYDAIICDEAHKAKGLNGRTLACLKQLKGDFRLLLTGTPLQNNLTELYALLSFILPHVFNDQDLFESQFDFSEITTSDGSKLSEQEEVTLLVAQLQNILKPFLLRRCKKDVIKDLPLKKEYVLTAPLTARQKEMTEAAVNGELRDFLSGQAPSTRETPKQEETTPGKRPRRRRGGDAAIIDLSLLADDEDNSTPRRRTRGARKSYVDALPDAADDDEFERQLHKRQEQEALEEQQRALAKATAQAQTATSLVHKKTKWNSAMTNLRQIANHPLQKYDDRDPNADPEDIVNLSGKMMLLDRVLPELFRRKHKVLLFSQFTTMLDLLDEYIELRLWNRYRIDGRGGHGANQDEINEFNTAPFSDDTANVFLLSTRAGGVGLNLVGADTVIIFDSDWNPQKYEPDDLQAMDRAHRIGQTKPVLVFRLASANTVEQTILASATKKRKLERVVLGNDTLAGDAQDILNKAKGKKTGGSTKKKDDAMRQLAQQLLQAEGERISLADAGAEILTDEQLNTLLDRSDNAMKSTDSSEAKKGATFEVVETIEEETVQQTNILDDLLGEEGDHASTANTSDDEQ</sequence>
<dbReference type="Pfam" id="PF00176">
    <property type="entry name" value="SNF2-rel_dom"/>
    <property type="match status" value="1"/>
</dbReference>
<dbReference type="EMBL" id="PUHQ01000002">
    <property type="protein sequence ID" value="KAG0667220.1"/>
    <property type="molecule type" value="Genomic_DNA"/>
</dbReference>
<feature type="region of interest" description="Disordered" evidence="5">
    <location>
        <begin position="497"/>
        <end position="558"/>
    </location>
</feature>
<gene>
    <name evidence="8" type="ORF">C6P46_002632</name>
</gene>
<reference evidence="8 9" key="1">
    <citation type="submission" date="2020-11" db="EMBL/GenBank/DDBJ databases">
        <title>Kefir isolates.</title>
        <authorList>
            <person name="Marcisauskas S."/>
            <person name="Kim Y."/>
            <person name="Blasche S."/>
        </authorList>
    </citation>
    <scope>NUCLEOTIDE SEQUENCE [LARGE SCALE GENOMIC DNA]</scope>
    <source>
        <strain evidence="8 9">KR</strain>
    </source>
</reference>
<dbReference type="InterPro" id="IPR049730">
    <property type="entry name" value="SNF2/RAD54-like_C"/>
</dbReference>
<keyword evidence="2" id="KW-0378">Hydrolase</keyword>
<evidence type="ECO:0000256" key="4">
    <source>
        <dbReference type="SAM" id="Coils"/>
    </source>
</evidence>
<dbReference type="PROSITE" id="PS51192">
    <property type="entry name" value="HELICASE_ATP_BIND_1"/>
    <property type="match status" value="1"/>
</dbReference>
<feature type="compositionally biased region" description="Basic and acidic residues" evidence="5">
    <location>
        <begin position="40"/>
        <end position="52"/>
    </location>
</feature>
<evidence type="ECO:0000313" key="9">
    <source>
        <dbReference type="Proteomes" id="UP000777482"/>
    </source>
</evidence>
<dbReference type="OrthoDB" id="5857104at2759"/>
<evidence type="ECO:0000313" key="8">
    <source>
        <dbReference type="EMBL" id="KAG0667220.1"/>
    </source>
</evidence>
<dbReference type="InterPro" id="IPR038718">
    <property type="entry name" value="SNF2-like_sf"/>
</dbReference>
<dbReference type="InterPro" id="IPR014001">
    <property type="entry name" value="Helicase_ATP-bd"/>
</dbReference>
<dbReference type="SMART" id="SM00490">
    <property type="entry name" value="HELICc"/>
    <property type="match status" value="1"/>
</dbReference>
<dbReference type="PROSITE" id="PS51194">
    <property type="entry name" value="HELICASE_CTER"/>
    <property type="match status" value="1"/>
</dbReference>
<comment type="caution">
    <text evidence="8">The sequence shown here is derived from an EMBL/GenBank/DDBJ whole genome shotgun (WGS) entry which is preliminary data.</text>
</comment>
<dbReference type="Proteomes" id="UP000777482">
    <property type="component" value="Unassembled WGS sequence"/>
</dbReference>
<dbReference type="InterPro" id="IPR000330">
    <property type="entry name" value="SNF2_N"/>
</dbReference>
<dbReference type="SMART" id="SM00487">
    <property type="entry name" value="DEXDc"/>
    <property type="match status" value="1"/>
</dbReference>
<dbReference type="GO" id="GO:0016787">
    <property type="term" value="F:hydrolase activity"/>
    <property type="evidence" value="ECO:0007669"/>
    <property type="project" value="UniProtKB-KW"/>
</dbReference>
<dbReference type="CDD" id="cd18793">
    <property type="entry name" value="SF2_C_SNF"/>
    <property type="match status" value="1"/>
</dbReference>
<accession>A0A9P6W9W6</accession>
<evidence type="ECO:0000256" key="5">
    <source>
        <dbReference type="SAM" id="MobiDB-lite"/>
    </source>
</evidence>
<keyword evidence="3" id="KW-0067">ATP-binding</keyword>
<feature type="compositionally biased region" description="Basic and acidic residues" evidence="5">
    <location>
        <begin position="59"/>
        <end position="69"/>
    </location>
</feature>
<evidence type="ECO:0008006" key="10">
    <source>
        <dbReference type="Google" id="ProtNLM"/>
    </source>
</evidence>
<feature type="coiled-coil region" evidence="4">
    <location>
        <begin position="579"/>
        <end position="606"/>
    </location>
</feature>
<dbReference type="InterPro" id="IPR001650">
    <property type="entry name" value="Helicase_C-like"/>
</dbReference>
<feature type="compositionally biased region" description="Basic and acidic residues" evidence="5">
    <location>
        <begin position="511"/>
        <end position="520"/>
    </location>
</feature>
<dbReference type="Gene3D" id="3.40.50.10810">
    <property type="entry name" value="Tandem AAA-ATPase domain"/>
    <property type="match status" value="1"/>
</dbReference>
<proteinExistence type="predicted"/>
<feature type="domain" description="Helicase C-terminal" evidence="7">
    <location>
        <begin position="652"/>
        <end position="810"/>
    </location>
</feature>
<dbReference type="Pfam" id="PF00271">
    <property type="entry name" value="Helicase_C"/>
    <property type="match status" value="1"/>
</dbReference>
<keyword evidence="1" id="KW-0547">Nucleotide-binding</keyword>
<feature type="region of interest" description="Disordered" evidence="5">
    <location>
        <begin position="154"/>
        <end position="205"/>
    </location>
</feature>
<feature type="domain" description="Helicase ATP-binding" evidence="6">
    <location>
        <begin position="229"/>
        <end position="412"/>
    </location>
</feature>
<name>A0A9P6W9W6_RHOMI</name>
<keyword evidence="4" id="KW-0175">Coiled coil</keyword>
<evidence type="ECO:0000256" key="1">
    <source>
        <dbReference type="ARBA" id="ARBA00022741"/>
    </source>
</evidence>
<dbReference type="Gene3D" id="3.40.50.300">
    <property type="entry name" value="P-loop containing nucleotide triphosphate hydrolases"/>
    <property type="match status" value="1"/>
</dbReference>
<dbReference type="GO" id="GO:0005524">
    <property type="term" value="F:ATP binding"/>
    <property type="evidence" value="ECO:0007669"/>
    <property type="project" value="InterPro"/>
</dbReference>
<dbReference type="InterPro" id="IPR027417">
    <property type="entry name" value="P-loop_NTPase"/>
</dbReference>
<evidence type="ECO:0000259" key="7">
    <source>
        <dbReference type="PROSITE" id="PS51194"/>
    </source>
</evidence>
<dbReference type="PANTHER" id="PTHR10799">
    <property type="entry name" value="SNF2/RAD54 HELICASE FAMILY"/>
    <property type="match status" value="1"/>
</dbReference>
<protein>
    <recommendedName>
        <fullName evidence="10">SNF2 family DNA-dependent ATPase</fullName>
    </recommendedName>
</protein>
<evidence type="ECO:0000256" key="3">
    <source>
        <dbReference type="ARBA" id="ARBA00022840"/>
    </source>
</evidence>
<feature type="region of interest" description="Disordered" evidence="5">
    <location>
        <begin position="1"/>
        <end position="77"/>
    </location>
</feature>
<evidence type="ECO:0000259" key="6">
    <source>
        <dbReference type="PROSITE" id="PS51192"/>
    </source>
</evidence>
<dbReference type="AlphaFoldDB" id="A0A9P6W9W6"/>
<dbReference type="SUPFAM" id="SSF52540">
    <property type="entry name" value="P-loop containing nucleoside triphosphate hydrolases"/>
    <property type="match status" value="2"/>
</dbReference>
<keyword evidence="9" id="KW-1185">Reference proteome</keyword>
<organism evidence="8 9">
    <name type="scientific">Rhodotorula mucilaginosa</name>
    <name type="common">Yeast</name>
    <name type="synonym">Rhodotorula rubra</name>
    <dbReference type="NCBI Taxonomy" id="5537"/>
    <lineage>
        <taxon>Eukaryota</taxon>
        <taxon>Fungi</taxon>
        <taxon>Dikarya</taxon>
        <taxon>Basidiomycota</taxon>
        <taxon>Pucciniomycotina</taxon>
        <taxon>Microbotryomycetes</taxon>
        <taxon>Sporidiobolales</taxon>
        <taxon>Sporidiobolaceae</taxon>
        <taxon>Rhodotorula</taxon>
    </lineage>
</organism>
<evidence type="ECO:0000256" key="2">
    <source>
        <dbReference type="ARBA" id="ARBA00022801"/>
    </source>
</evidence>